<dbReference type="InterPro" id="IPR039697">
    <property type="entry name" value="Alcohol_dehydrogenase_Fe"/>
</dbReference>
<accession>A0A0M2SV49</accession>
<proteinExistence type="inferred from homology"/>
<protein>
    <recommendedName>
        <fullName evidence="3">hydroxyacid-oxoacid transhydrogenase</fullName>
        <ecNumber evidence="3">1.1.99.24</ecNumber>
    </recommendedName>
</protein>
<dbReference type="PANTHER" id="PTHR11496:SF83">
    <property type="entry name" value="HYDROXYACID-OXOACID TRANSHYDROGENASE, MITOCHONDRIAL"/>
    <property type="match status" value="1"/>
</dbReference>
<dbReference type="GO" id="GO:0046872">
    <property type="term" value="F:metal ion binding"/>
    <property type="evidence" value="ECO:0007669"/>
    <property type="project" value="InterPro"/>
</dbReference>
<name>A0A0M2SV49_9BACI</name>
<reference evidence="9 10" key="1">
    <citation type="submission" date="2015-04" db="EMBL/GenBank/DDBJ databases">
        <title>Taxonomic description and genome sequence of Bacillus campisalis sp. nov., a novel member of the genus Bacillus isolated from solar saltern.</title>
        <authorList>
            <person name="Mathan Kumar R."/>
            <person name="Kaur G."/>
            <person name="Kumar A."/>
            <person name="Singh N.K."/>
            <person name="Kaur N."/>
            <person name="Kumar N."/>
            <person name="Mayilraj S."/>
        </authorList>
    </citation>
    <scope>NUCLEOTIDE SEQUENCE [LARGE SCALE GENOMIC DNA]</scope>
    <source>
        <strain evidence="9 10">SA2-6</strain>
    </source>
</reference>
<dbReference type="FunFam" id="3.40.50.1970:FF:000003">
    <property type="entry name" value="Alcohol dehydrogenase, iron-containing"/>
    <property type="match status" value="1"/>
</dbReference>
<comment type="caution">
    <text evidence="9">The sequence shown here is derived from an EMBL/GenBank/DDBJ whole genome shotgun (WGS) entry which is preliminary data.</text>
</comment>
<dbReference type="GO" id="GO:0004022">
    <property type="term" value="F:alcohol dehydrogenase (NAD+) activity"/>
    <property type="evidence" value="ECO:0007669"/>
    <property type="project" value="InterPro"/>
</dbReference>
<dbReference type="EMBL" id="LAYY01000029">
    <property type="protein sequence ID" value="KKK36505.1"/>
    <property type="molecule type" value="Genomic_DNA"/>
</dbReference>
<comment type="catalytic activity">
    <reaction evidence="6">
        <text>4-hydroxybutanoate + 2-oxoglutarate = (R)-2-hydroxyglutarate + succinate semialdehyde</text>
        <dbReference type="Rhea" id="RHEA:24734"/>
        <dbReference type="ChEBI" id="CHEBI:15801"/>
        <dbReference type="ChEBI" id="CHEBI:16724"/>
        <dbReference type="ChEBI" id="CHEBI:16810"/>
        <dbReference type="ChEBI" id="CHEBI:57706"/>
        <dbReference type="EC" id="1.1.99.24"/>
    </reaction>
</comment>
<dbReference type="Pfam" id="PF25137">
    <property type="entry name" value="ADH_Fe_C"/>
    <property type="match status" value="1"/>
</dbReference>
<dbReference type="Pfam" id="PF00465">
    <property type="entry name" value="Fe-ADH"/>
    <property type="match status" value="1"/>
</dbReference>
<dbReference type="Gene3D" id="1.20.1090.10">
    <property type="entry name" value="Dehydroquinate synthase-like - alpha domain"/>
    <property type="match status" value="1"/>
</dbReference>
<organism evidence="9 10">
    <name type="scientific">Mesobacillus campisalis</name>
    <dbReference type="NCBI Taxonomy" id="1408103"/>
    <lineage>
        <taxon>Bacteria</taxon>
        <taxon>Bacillati</taxon>
        <taxon>Bacillota</taxon>
        <taxon>Bacilli</taxon>
        <taxon>Bacillales</taxon>
        <taxon>Bacillaceae</taxon>
        <taxon>Mesobacillus</taxon>
    </lineage>
</organism>
<keyword evidence="4" id="KW-0809">Transit peptide</keyword>
<dbReference type="AlphaFoldDB" id="A0A0M2SV49"/>
<dbReference type="GO" id="GO:0047988">
    <property type="term" value="F:hydroxyacid-oxoacid transhydrogenase activity"/>
    <property type="evidence" value="ECO:0007669"/>
    <property type="project" value="UniProtKB-EC"/>
</dbReference>
<dbReference type="PATRIC" id="fig|1408103.3.peg.4210"/>
<evidence type="ECO:0000313" key="9">
    <source>
        <dbReference type="EMBL" id="KKK36505.1"/>
    </source>
</evidence>
<evidence type="ECO:0000259" key="8">
    <source>
        <dbReference type="Pfam" id="PF25137"/>
    </source>
</evidence>
<evidence type="ECO:0000256" key="3">
    <source>
        <dbReference type="ARBA" id="ARBA00013182"/>
    </source>
</evidence>
<dbReference type="PANTHER" id="PTHR11496">
    <property type="entry name" value="ALCOHOL DEHYDROGENASE"/>
    <property type="match status" value="1"/>
</dbReference>
<dbReference type="EC" id="1.1.99.24" evidence="3"/>
<dbReference type="OrthoDB" id="9815791at2"/>
<dbReference type="Gene3D" id="3.40.50.1970">
    <property type="match status" value="1"/>
</dbReference>
<evidence type="ECO:0000256" key="1">
    <source>
        <dbReference type="ARBA" id="ARBA00000813"/>
    </source>
</evidence>
<evidence type="ECO:0000256" key="5">
    <source>
        <dbReference type="ARBA" id="ARBA00023002"/>
    </source>
</evidence>
<dbReference type="CDD" id="cd08190">
    <property type="entry name" value="HOT"/>
    <property type="match status" value="1"/>
</dbReference>
<dbReference type="InterPro" id="IPR056798">
    <property type="entry name" value="ADH_Fe_C"/>
</dbReference>
<evidence type="ECO:0000256" key="6">
    <source>
        <dbReference type="ARBA" id="ARBA00049496"/>
    </source>
</evidence>
<dbReference type="InterPro" id="IPR042157">
    <property type="entry name" value="HOT"/>
</dbReference>
<comment type="catalytic activity">
    <reaction evidence="1">
        <text>(S)-3-hydroxybutanoate + 2-oxoglutarate = (R)-2-hydroxyglutarate + acetoacetate</text>
        <dbReference type="Rhea" id="RHEA:23048"/>
        <dbReference type="ChEBI" id="CHEBI:11047"/>
        <dbReference type="ChEBI" id="CHEBI:13705"/>
        <dbReference type="ChEBI" id="CHEBI:15801"/>
        <dbReference type="ChEBI" id="CHEBI:16810"/>
        <dbReference type="EC" id="1.1.99.24"/>
    </reaction>
</comment>
<keyword evidence="10" id="KW-1185">Reference proteome</keyword>
<gene>
    <name evidence="9" type="ORF">WQ57_19010</name>
</gene>
<feature type="domain" description="Alcohol dehydrogenase iron-type/glycerol dehydrogenase GldA" evidence="7">
    <location>
        <begin position="11"/>
        <end position="180"/>
    </location>
</feature>
<comment type="similarity">
    <text evidence="2">Belongs to the iron-containing alcohol dehydrogenase family. Hydroxyacid-oxoacid transhydrogenase subfamily.</text>
</comment>
<evidence type="ECO:0000256" key="2">
    <source>
        <dbReference type="ARBA" id="ARBA00010005"/>
    </source>
</evidence>
<dbReference type="SUPFAM" id="SSF56796">
    <property type="entry name" value="Dehydroquinate synthase-like"/>
    <property type="match status" value="1"/>
</dbReference>
<keyword evidence="5" id="KW-0560">Oxidoreductase</keyword>
<dbReference type="PROSITE" id="PS00913">
    <property type="entry name" value="ADH_IRON_1"/>
    <property type="match status" value="1"/>
</dbReference>
<evidence type="ECO:0000256" key="4">
    <source>
        <dbReference type="ARBA" id="ARBA00022946"/>
    </source>
</evidence>
<dbReference type="InterPro" id="IPR001670">
    <property type="entry name" value="ADH_Fe/GldA"/>
</dbReference>
<dbReference type="FunFam" id="1.20.1090.10:FF:000001">
    <property type="entry name" value="Aldehyde-alcohol dehydrogenase"/>
    <property type="match status" value="1"/>
</dbReference>
<evidence type="ECO:0000259" key="7">
    <source>
        <dbReference type="Pfam" id="PF00465"/>
    </source>
</evidence>
<sequence>MRNTFEFFSTKNVVFGNGSVNKLGTILQRFEARNILLITDQGIKAAGLLDRIAGILKEEGYNVTIFDQAIPEPPIETAVKCYEFAKAEQKTDVVIGLGGGSSIDLAKIVALLMEYGGHPRDYFGGENLVPGPIAPLIAIPTTAGTGSEVTSVAVLTDTENNLKVGISDNYLRPAVALLDPELTVKLPPFVTACSGIDALAHAIEAFTAKDFKYIEAEGELLFQGANPISDALAVKAIELIYHNLPLAVQQGSNLEARGQVLMGSLLAGMAFSNAGTAAAHALAYPIGARSKAPHGLVTGLLLPYVMEYNVHTSPEKMEAIARSFHRNTDGMTKAEAGREASKAVLELLHKIGLPAKLSEINIDVNDLPEIAEKALPIERLIRNNPRVPTKESLLELLRNSY</sequence>
<dbReference type="RefSeq" id="WP_046525347.1">
    <property type="nucleotide sequence ID" value="NZ_LAYY01000029.1"/>
</dbReference>
<dbReference type="InterPro" id="IPR018211">
    <property type="entry name" value="ADH_Fe_CS"/>
</dbReference>
<feature type="domain" description="Fe-containing alcohol dehydrogenase-like C-terminal" evidence="8">
    <location>
        <begin position="191"/>
        <end position="401"/>
    </location>
</feature>
<dbReference type="Proteomes" id="UP000034166">
    <property type="component" value="Unassembled WGS sequence"/>
</dbReference>
<evidence type="ECO:0000313" key="10">
    <source>
        <dbReference type="Proteomes" id="UP000034166"/>
    </source>
</evidence>